<keyword evidence="6" id="KW-1185">Reference proteome</keyword>
<accession>A0AAU9DBJ8</accession>
<dbReference type="SUPFAM" id="SSF51445">
    <property type="entry name" value="(Trans)glycosidases"/>
    <property type="match status" value="1"/>
</dbReference>
<dbReference type="AlphaFoldDB" id="A0AAU9DBJ8"/>
<organism evidence="5 6">
    <name type="scientific">Haliovirga abyssi</name>
    <dbReference type="NCBI Taxonomy" id="2996794"/>
    <lineage>
        <taxon>Bacteria</taxon>
        <taxon>Fusobacteriati</taxon>
        <taxon>Fusobacteriota</taxon>
        <taxon>Fusobacteriia</taxon>
        <taxon>Fusobacteriales</taxon>
        <taxon>Haliovirgaceae</taxon>
        <taxon>Haliovirga</taxon>
    </lineage>
</organism>
<dbReference type="SUPFAM" id="SSF51011">
    <property type="entry name" value="Glycosyl hydrolase domain"/>
    <property type="match status" value="1"/>
</dbReference>
<evidence type="ECO:0000259" key="4">
    <source>
        <dbReference type="SMART" id="SM00642"/>
    </source>
</evidence>
<evidence type="ECO:0000256" key="1">
    <source>
        <dbReference type="ARBA" id="ARBA00008061"/>
    </source>
</evidence>
<dbReference type="Gene3D" id="3.20.20.80">
    <property type="entry name" value="Glycosidases"/>
    <property type="match status" value="1"/>
</dbReference>
<dbReference type="GO" id="GO:0004556">
    <property type="term" value="F:alpha-amylase activity"/>
    <property type="evidence" value="ECO:0007669"/>
    <property type="project" value="UniProtKB-UniRule"/>
</dbReference>
<dbReference type="RefSeq" id="WP_307904571.1">
    <property type="nucleotide sequence ID" value="NZ_AP027059.1"/>
</dbReference>
<dbReference type="PANTHER" id="PTHR10357:SF179">
    <property type="entry name" value="NEUTRAL AND BASIC AMINO ACID TRANSPORT PROTEIN RBAT"/>
    <property type="match status" value="1"/>
</dbReference>
<dbReference type="InterPro" id="IPR006047">
    <property type="entry name" value="GH13_cat_dom"/>
</dbReference>
<keyword evidence="3" id="KW-0326">Glycosidase</keyword>
<keyword evidence="3" id="KW-0119">Carbohydrate metabolism</keyword>
<dbReference type="Gene3D" id="2.60.40.1180">
    <property type="entry name" value="Golgi alpha-mannosidase II"/>
    <property type="match status" value="1"/>
</dbReference>
<name>A0AAU9DBJ8_9FUSO</name>
<sequence length="573" mass="67553">MKKIILAVYMMVGIVAFGEIVWVKTDKITEDSAKIIFETDKNEIGYINGLKIDEVPKKSHYFYLDNLVPNSLNKVLIKADEDIKTIEIKTTIKNIDYSKTPDFLNNAIFYEIFVRAFADSNNDGIGDLNGITENLDYIKSLGVNGIWLMPINSSPSYHGYDVTDYYSINKEYGDLDDFKNLIKEAHKKGIKILMDLVLNHTSSKHPYFKLARKSKKAPYRDWYVWNDKPKSSEWYKNNDGEFYYSAFWSEMPDLNYHNPLVVSEAKNISDYWLNMGVDGFRLDAAKHIDDTDSKFTHEFWYSWRKSIKNTNKNAIIVAENWTNSNEIAPYYKEFDMNFNFDLSKMMIDTISRKKDMGLVDFINGIYKEYKMQNPNFVDAPFLTNHDMKRIMNHFIIKKYRDLQMKQISTMLFTMGGVPFIYYGEEIGQRGNKPDEHIREPFDWYKNMTGQYMAKWITPKDIKADDGVSVEEEKDIKSSLLNHYKKMIKLRNKYKVLRNYNISSINLKERKIYGYIKSDNKEKIIILFNFGRKNAEIKLEDLFKENECYDLYNNKKLIKKVEIPKYGFAILKKE</sequence>
<dbReference type="SMART" id="SM00642">
    <property type="entry name" value="Aamy"/>
    <property type="match status" value="1"/>
</dbReference>
<keyword evidence="3" id="KW-0378">Hydrolase</keyword>
<evidence type="ECO:0000256" key="3">
    <source>
        <dbReference type="RuleBase" id="RU361134"/>
    </source>
</evidence>
<comment type="similarity">
    <text evidence="1 2">Belongs to the glycosyl hydrolase 13 family.</text>
</comment>
<evidence type="ECO:0000256" key="2">
    <source>
        <dbReference type="RuleBase" id="RU003615"/>
    </source>
</evidence>
<dbReference type="Proteomes" id="UP001321582">
    <property type="component" value="Chromosome"/>
</dbReference>
<dbReference type="KEGG" id="haby:HLVA_01910"/>
<reference evidence="5 6" key="1">
    <citation type="submission" date="2022-11" db="EMBL/GenBank/DDBJ databases">
        <title>Haliovirga abyssi gen. nov., sp. nov., a mesophilic fermentative bacterium isolated from the Iheya North hydrothermal field and the proposal of Haliovirgaceae fam. nov.</title>
        <authorList>
            <person name="Miyazaki U."/>
            <person name="Tame A."/>
            <person name="Miyazaki J."/>
            <person name="Takai K."/>
            <person name="Sawayama S."/>
            <person name="Kitajima M."/>
            <person name="Okamoto A."/>
            <person name="Nakagawa S."/>
        </authorList>
    </citation>
    <scope>NUCLEOTIDE SEQUENCE [LARGE SCALE GENOMIC DNA]</scope>
    <source>
        <strain evidence="5 6">IC12</strain>
    </source>
</reference>
<comment type="catalytic activity">
    <reaction evidence="3">
        <text>Endohydrolysis of (1-&gt;4)-alpha-D-glucosidic linkages in polysaccharides containing three or more (1-&gt;4)-alpha-linked D-glucose units.</text>
        <dbReference type="EC" id="3.2.1.1"/>
    </reaction>
</comment>
<dbReference type="InterPro" id="IPR013780">
    <property type="entry name" value="Glyco_hydro_b"/>
</dbReference>
<dbReference type="InterPro" id="IPR017853">
    <property type="entry name" value="GH"/>
</dbReference>
<proteinExistence type="inferred from homology"/>
<evidence type="ECO:0000313" key="5">
    <source>
        <dbReference type="EMBL" id="BDU49622.1"/>
    </source>
</evidence>
<evidence type="ECO:0000313" key="6">
    <source>
        <dbReference type="Proteomes" id="UP001321582"/>
    </source>
</evidence>
<dbReference type="InterPro" id="IPR045857">
    <property type="entry name" value="O16G_dom_2"/>
</dbReference>
<dbReference type="CDD" id="cd11316">
    <property type="entry name" value="AmyAc_bac2_AmyA"/>
    <property type="match status" value="1"/>
</dbReference>
<feature type="domain" description="Glycosyl hydrolase family 13 catalytic" evidence="4">
    <location>
        <begin position="111"/>
        <end position="490"/>
    </location>
</feature>
<dbReference type="Gene3D" id="3.90.400.10">
    <property type="entry name" value="Oligo-1,6-glucosidase, Domain 2"/>
    <property type="match status" value="1"/>
</dbReference>
<dbReference type="GO" id="GO:0009313">
    <property type="term" value="P:oligosaccharide catabolic process"/>
    <property type="evidence" value="ECO:0007669"/>
    <property type="project" value="TreeGrafter"/>
</dbReference>
<protein>
    <recommendedName>
        <fullName evidence="3">Alpha-amylase</fullName>
        <ecNumber evidence="3">3.2.1.1</ecNumber>
    </recommendedName>
</protein>
<dbReference type="GO" id="GO:0043169">
    <property type="term" value="F:cation binding"/>
    <property type="evidence" value="ECO:0007669"/>
    <property type="project" value="InterPro"/>
</dbReference>
<dbReference type="EMBL" id="AP027059">
    <property type="protein sequence ID" value="BDU49622.1"/>
    <property type="molecule type" value="Genomic_DNA"/>
</dbReference>
<dbReference type="InterPro" id="IPR006046">
    <property type="entry name" value="Alpha_amylase"/>
</dbReference>
<dbReference type="EC" id="3.2.1.1" evidence="3"/>
<dbReference type="Pfam" id="PF00128">
    <property type="entry name" value="Alpha-amylase"/>
    <property type="match status" value="1"/>
</dbReference>
<dbReference type="PRINTS" id="PR00110">
    <property type="entry name" value="ALPHAAMYLASE"/>
</dbReference>
<gene>
    <name evidence="5" type="ORF">HLVA_01910</name>
</gene>
<dbReference type="PANTHER" id="PTHR10357">
    <property type="entry name" value="ALPHA-AMYLASE FAMILY MEMBER"/>
    <property type="match status" value="1"/>
</dbReference>